<dbReference type="PANTHER" id="PTHR20855">
    <property type="entry name" value="ADIPOR/PROGESTIN RECEPTOR-RELATED"/>
    <property type="match status" value="1"/>
</dbReference>
<comment type="subcellular location">
    <subcellularLocation>
        <location evidence="1">Cell membrane</location>
        <topology evidence="1">Multi-pass membrane protein</topology>
    </subcellularLocation>
</comment>
<evidence type="ECO:0000313" key="9">
    <source>
        <dbReference type="Proteomes" id="UP001575105"/>
    </source>
</evidence>
<evidence type="ECO:0000256" key="6">
    <source>
        <dbReference type="ARBA" id="ARBA00023136"/>
    </source>
</evidence>
<feature type="transmembrane region" description="Helical" evidence="7">
    <location>
        <begin position="93"/>
        <end position="111"/>
    </location>
</feature>
<comment type="similarity">
    <text evidence="2">Belongs to the UPF0073 (Hly-III) family.</text>
</comment>
<evidence type="ECO:0000256" key="2">
    <source>
        <dbReference type="ARBA" id="ARBA00008488"/>
    </source>
</evidence>
<dbReference type="Proteomes" id="UP001575105">
    <property type="component" value="Unassembled WGS sequence"/>
</dbReference>
<name>A0ABV4U6M8_9BACT</name>
<feature type="transmembrane region" description="Helical" evidence="7">
    <location>
        <begin position="198"/>
        <end position="218"/>
    </location>
</feature>
<dbReference type="EMBL" id="JBGUBD010000005">
    <property type="protein sequence ID" value="MFA9478406.1"/>
    <property type="molecule type" value="Genomic_DNA"/>
</dbReference>
<evidence type="ECO:0000256" key="5">
    <source>
        <dbReference type="ARBA" id="ARBA00022989"/>
    </source>
</evidence>
<keyword evidence="9" id="KW-1185">Reference proteome</keyword>
<dbReference type="RefSeq" id="WP_425345334.1">
    <property type="nucleotide sequence ID" value="NZ_JBGUBD010000005.1"/>
</dbReference>
<evidence type="ECO:0000313" key="8">
    <source>
        <dbReference type="EMBL" id="MFA9478406.1"/>
    </source>
</evidence>
<keyword evidence="4 7" id="KW-0812">Transmembrane</keyword>
<keyword evidence="5 7" id="KW-1133">Transmembrane helix</keyword>
<dbReference type="PANTHER" id="PTHR20855:SF3">
    <property type="entry name" value="LD03007P"/>
    <property type="match status" value="1"/>
</dbReference>
<feature type="transmembrane region" description="Helical" evidence="7">
    <location>
        <begin position="170"/>
        <end position="191"/>
    </location>
</feature>
<evidence type="ECO:0000256" key="7">
    <source>
        <dbReference type="SAM" id="Phobius"/>
    </source>
</evidence>
<evidence type="ECO:0000256" key="1">
    <source>
        <dbReference type="ARBA" id="ARBA00004651"/>
    </source>
</evidence>
<gene>
    <name evidence="8" type="ORF">ACERK3_08865</name>
</gene>
<keyword evidence="6 7" id="KW-0472">Membrane</keyword>
<proteinExistence type="inferred from homology"/>
<evidence type="ECO:0000256" key="4">
    <source>
        <dbReference type="ARBA" id="ARBA00022692"/>
    </source>
</evidence>
<evidence type="ECO:0000256" key="3">
    <source>
        <dbReference type="ARBA" id="ARBA00022475"/>
    </source>
</evidence>
<comment type="caution">
    <text evidence="8">The sequence shown here is derived from an EMBL/GenBank/DDBJ whole genome shotgun (WGS) entry which is preliminary data.</text>
</comment>
<dbReference type="NCBIfam" id="TIGR01065">
    <property type="entry name" value="hlyIII"/>
    <property type="match status" value="1"/>
</dbReference>
<dbReference type="Pfam" id="PF03006">
    <property type="entry name" value="HlyIII"/>
    <property type="match status" value="1"/>
</dbReference>
<dbReference type="InterPro" id="IPR005744">
    <property type="entry name" value="Hy-lIII"/>
</dbReference>
<sequence length="223" mass="24221">MRYYAGPGHEETRVEEFASVLTHGLGVVLAIAALAMMLHYALLQGDAWHVVTLAIFGASLVAVYLASTLYHAVLYHHRSGPRWRRAMRICDHACIYLLIAGTYTPFMLVTIGGPWGWSIFGVMWALAATGIVLKLRYTGQFPMVSTGIYIAMGWMALACGGQVIEATSTVGLAWLVAGGVAYTGGVAFYLWDHLPFNHAIWHLFVVAGSACHVTAAFYDVLPG</sequence>
<protein>
    <submittedName>
        <fullName evidence="8">Hemolysin III family protein</fullName>
    </submittedName>
</protein>
<keyword evidence="3" id="KW-1003">Cell membrane</keyword>
<feature type="transmembrane region" description="Helical" evidence="7">
    <location>
        <begin position="48"/>
        <end position="73"/>
    </location>
</feature>
<organism evidence="8 9">
    <name type="scientific">Natronomicrosphaera hydrolytica</name>
    <dbReference type="NCBI Taxonomy" id="3242702"/>
    <lineage>
        <taxon>Bacteria</taxon>
        <taxon>Pseudomonadati</taxon>
        <taxon>Planctomycetota</taxon>
        <taxon>Phycisphaerae</taxon>
        <taxon>Phycisphaerales</taxon>
        <taxon>Phycisphaeraceae</taxon>
        <taxon>Natronomicrosphaera</taxon>
    </lineage>
</organism>
<dbReference type="InterPro" id="IPR004254">
    <property type="entry name" value="AdipoR/HlyIII-related"/>
</dbReference>
<accession>A0ABV4U6M8</accession>
<reference evidence="8 9" key="1">
    <citation type="submission" date="2024-08" db="EMBL/GenBank/DDBJ databases">
        <title>Whole-genome sequencing of halo(alkali)philic microorganisms from hypersaline lakes.</title>
        <authorList>
            <person name="Sorokin D.Y."/>
            <person name="Merkel A.Y."/>
            <person name="Messina E."/>
            <person name="Yakimov M."/>
        </authorList>
    </citation>
    <scope>NUCLEOTIDE SEQUENCE [LARGE SCALE GENOMIC DNA]</scope>
    <source>
        <strain evidence="8 9">AB-hyl4</strain>
    </source>
</reference>
<feature type="transmembrane region" description="Helical" evidence="7">
    <location>
        <begin position="20"/>
        <end position="42"/>
    </location>
</feature>
<feature type="transmembrane region" description="Helical" evidence="7">
    <location>
        <begin position="147"/>
        <end position="164"/>
    </location>
</feature>